<protein>
    <submittedName>
        <fullName evidence="2">Uncharacterized protein</fullName>
    </submittedName>
</protein>
<sequence>MDINDSIGRVRAFPWGCAEADGGAVRSRRLCVGLRIDGLRSVIFIGTAHFKYFDWITQRSNVFARSNYMFETCLVEVLLISKPPPREQAPPPPLSGAHRSGPRAPN</sequence>
<organism evidence="2 3">
    <name type="scientific">Eumeta variegata</name>
    <name type="common">Bagworm moth</name>
    <name type="synonym">Eumeta japonica</name>
    <dbReference type="NCBI Taxonomy" id="151549"/>
    <lineage>
        <taxon>Eukaryota</taxon>
        <taxon>Metazoa</taxon>
        <taxon>Ecdysozoa</taxon>
        <taxon>Arthropoda</taxon>
        <taxon>Hexapoda</taxon>
        <taxon>Insecta</taxon>
        <taxon>Pterygota</taxon>
        <taxon>Neoptera</taxon>
        <taxon>Endopterygota</taxon>
        <taxon>Lepidoptera</taxon>
        <taxon>Glossata</taxon>
        <taxon>Ditrysia</taxon>
        <taxon>Tineoidea</taxon>
        <taxon>Psychidae</taxon>
        <taxon>Oiketicinae</taxon>
        <taxon>Eumeta</taxon>
    </lineage>
</organism>
<proteinExistence type="predicted"/>
<feature type="region of interest" description="Disordered" evidence="1">
    <location>
        <begin position="84"/>
        <end position="106"/>
    </location>
</feature>
<evidence type="ECO:0000256" key="1">
    <source>
        <dbReference type="SAM" id="MobiDB-lite"/>
    </source>
</evidence>
<accession>A0A4C1VJ99</accession>
<keyword evidence="3" id="KW-1185">Reference proteome</keyword>
<reference evidence="2 3" key="1">
    <citation type="journal article" date="2019" name="Commun. Biol.">
        <title>The bagworm genome reveals a unique fibroin gene that provides high tensile strength.</title>
        <authorList>
            <person name="Kono N."/>
            <person name="Nakamura H."/>
            <person name="Ohtoshi R."/>
            <person name="Tomita M."/>
            <person name="Numata K."/>
            <person name="Arakawa K."/>
        </authorList>
    </citation>
    <scope>NUCLEOTIDE SEQUENCE [LARGE SCALE GENOMIC DNA]</scope>
</reference>
<evidence type="ECO:0000313" key="2">
    <source>
        <dbReference type="EMBL" id="GBP38660.1"/>
    </source>
</evidence>
<dbReference type="EMBL" id="BGZK01000352">
    <property type="protein sequence ID" value="GBP38660.1"/>
    <property type="molecule type" value="Genomic_DNA"/>
</dbReference>
<name>A0A4C1VJ99_EUMVA</name>
<comment type="caution">
    <text evidence="2">The sequence shown here is derived from an EMBL/GenBank/DDBJ whole genome shotgun (WGS) entry which is preliminary data.</text>
</comment>
<dbReference type="AlphaFoldDB" id="A0A4C1VJ99"/>
<evidence type="ECO:0000313" key="3">
    <source>
        <dbReference type="Proteomes" id="UP000299102"/>
    </source>
</evidence>
<feature type="compositionally biased region" description="Pro residues" evidence="1">
    <location>
        <begin position="84"/>
        <end position="94"/>
    </location>
</feature>
<dbReference type="Proteomes" id="UP000299102">
    <property type="component" value="Unassembled WGS sequence"/>
</dbReference>
<gene>
    <name evidence="2" type="ORF">EVAR_27847_1</name>
</gene>